<accession>A0A2T1M1N2</accession>
<dbReference type="OrthoDB" id="425201at2"/>
<gene>
    <name evidence="2" type="ORF">C7H19_03725</name>
</gene>
<proteinExistence type="predicted"/>
<comment type="caution">
    <text evidence="2">The sequence shown here is derived from an EMBL/GenBank/DDBJ whole genome shotgun (WGS) entry which is preliminary data.</text>
</comment>
<feature type="region of interest" description="Disordered" evidence="1">
    <location>
        <begin position="1"/>
        <end position="26"/>
    </location>
</feature>
<dbReference type="AlphaFoldDB" id="A0A2T1M1N2"/>
<name>A0A2T1M1N2_9CHRO</name>
<reference evidence="2 3" key="1">
    <citation type="submission" date="2018-03" db="EMBL/GenBank/DDBJ databases">
        <title>The ancient ancestry and fast evolution of plastids.</title>
        <authorList>
            <person name="Moore K.R."/>
            <person name="Magnabosco C."/>
            <person name="Momper L."/>
            <person name="Gold D.A."/>
            <person name="Bosak T."/>
            <person name="Fournier G.P."/>
        </authorList>
    </citation>
    <scope>NUCLEOTIDE SEQUENCE [LARGE SCALE GENOMIC DNA]</scope>
    <source>
        <strain evidence="2 3">CCALA 016</strain>
    </source>
</reference>
<dbReference type="RefSeq" id="WP_106455548.1">
    <property type="nucleotide sequence ID" value="NZ_PXOH01000003.1"/>
</dbReference>
<sequence>MKPQQKRQPIRQKPRQAAKRSETKRVHQGIAIEASLKIGMNVILSIASVTALIKLWPYQEIQQAKLAEVRRAVAESEIRVDQLRNQLNRNFDPEQTKKLMQEQSYRVDPNQRRIFWMYQEQ</sequence>
<evidence type="ECO:0000313" key="2">
    <source>
        <dbReference type="EMBL" id="PSF38626.1"/>
    </source>
</evidence>
<organism evidence="2 3">
    <name type="scientific">Aphanothece hegewaldii CCALA 016</name>
    <dbReference type="NCBI Taxonomy" id="2107694"/>
    <lineage>
        <taxon>Bacteria</taxon>
        <taxon>Bacillati</taxon>
        <taxon>Cyanobacteriota</taxon>
        <taxon>Cyanophyceae</taxon>
        <taxon>Oscillatoriophycideae</taxon>
        <taxon>Chroococcales</taxon>
        <taxon>Aphanothecaceae</taxon>
        <taxon>Aphanothece</taxon>
    </lineage>
</organism>
<keyword evidence="3" id="KW-1185">Reference proteome</keyword>
<evidence type="ECO:0000313" key="3">
    <source>
        <dbReference type="Proteomes" id="UP000239001"/>
    </source>
</evidence>
<dbReference type="EMBL" id="PXOH01000003">
    <property type="protein sequence ID" value="PSF38626.1"/>
    <property type="molecule type" value="Genomic_DNA"/>
</dbReference>
<evidence type="ECO:0000256" key="1">
    <source>
        <dbReference type="SAM" id="MobiDB-lite"/>
    </source>
</evidence>
<reference evidence="2 3" key="2">
    <citation type="submission" date="2018-03" db="EMBL/GenBank/DDBJ databases">
        <authorList>
            <person name="Keele B.F."/>
        </authorList>
    </citation>
    <scope>NUCLEOTIDE SEQUENCE [LARGE SCALE GENOMIC DNA]</scope>
    <source>
        <strain evidence="2 3">CCALA 016</strain>
    </source>
</reference>
<protein>
    <recommendedName>
        <fullName evidence="4">Septum formation initiator</fullName>
    </recommendedName>
</protein>
<dbReference type="Proteomes" id="UP000239001">
    <property type="component" value="Unassembled WGS sequence"/>
</dbReference>
<feature type="compositionally biased region" description="Basic residues" evidence="1">
    <location>
        <begin position="1"/>
        <end position="18"/>
    </location>
</feature>
<evidence type="ECO:0008006" key="4">
    <source>
        <dbReference type="Google" id="ProtNLM"/>
    </source>
</evidence>